<dbReference type="Proteomes" id="UP000193466">
    <property type="component" value="Unassembled WGS sequence"/>
</dbReference>
<organism evidence="2 4">
    <name type="scientific">Neisseria zoodegmatis</name>
    <dbReference type="NCBI Taxonomy" id="326523"/>
    <lineage>
        <taxon>Bacteria</taxon>
        <taxon>Pseudomonadati</taxon>
        <taxon>Pseudomonadota</taxon>
        <taxon>Betaproteobacteria</taxon>
        <taxon>Neisseriales</taxon>
        <taxon>Neisseriaceae</taxon>
        <taxon>Neisseria</taxon>
    </lineage>
</organism>
<evidence type="ECO:0000313" key="1">
    <source>
        <dbReference type="EMBL" id="OSI10855.1"/>
    </source>
</evidence>
<dbReference type="Gene3D" id="3.40.1350.10">
    <property type="match status" value="1"/>
</dbReference>
<dbReference type="AlphaFoldDB" id="A0AB38DSN6"/>
<dbReference type="RefSeq" id="WP_085362944.1">
    <property type="nucleotide sequence ID" value="NZ_LT906434.1"/>
</dbReference>
<sequence length="283" mass="32974">MKLISIDSTGLKNLGISEVQIQNLIAENPTILGLGDLVLRDKERRQANAGRLDLLLEDPDTKKRFEVEIQLGKTDESHIIRTIEYWDIERKRYPQYKHTAVIVAEEINARFFNVIQLFNGNIPLIALKMSAYQMHDQNIITFTKVLDEIELGLIDEDEEKVEVTDLEYWKQRGTPATIQLLNEIFTLVREIEPTATPKYNKYYIGTALNGGIVRNFVYFRVRKSFVLVELKLEKTEEIDIKINSLFDMSYDGTYRIQVTSDFSEEQKALLKELIYLAKEQYNR</sequence>
<dbReference type="EMBL" id="MTBM01000003">
    <property type="protein sequence ID" value="OSI10855.1"/>
    <property type="molecule type" value="Genomic_DNA"/>
</dbReference>
<dbReference type="EMBL" id="LT906434">
    <property type="protein sequence ID" value="SNU80086.1"/>
    <property type="molecule type" value="Genomic_DNA"/>
</dbReference>
<dbReference type="GO" id="GO:0003676">
    <property type="term" value="F:nucleic acid binding"/>
    <property type="evidence" value="ECO:0007669"/>
    <property type="project" value="InterPro"/>
</dbReference>
<protein>
    <recommendedName>
        <fullName evidence="5">DUF5655 domain-containing protein</fullName>
    </recommendedName>
</protein>
<name>A0AB38DSN6_9NEIS</name>
<dbReference type="KEGG" id="nzo:SAMEA4504057_1597"/>
<accession>A0AB38DSN6</accession>
<gene>
    <name evidence="1" type="ORF">BWD10_02775</name>
    <name evidence="2" type="ORF">SAMEA4504057_01597</name>
</gene>
<dbReference type="InterPro" id="IPR011856">
    <property type="entry name" value="tRNA_endonuc-like_dom_sf"/>
</dbReference>
<reference evidence="1 3" key="1">
    <citation type="submission" date="2017-01" db="EMBL/GenBank/DDBJ databases">
        <authorList>
            <person name="Wolfgang W.J."/>
            <person name="Cole J."/>
            <person name="Wroblewski D."/>
            <person name="Mcginnis J."/>
            <person name="Musser K.A."/>
        </authorList>
    </citation>
    <scope>NUCLEOTIDE SEQUENCE [LARGE SCALE GENOMIC DNA]</scope>
    <source>
        <strain evidence="1 3">DSM 21643</strain>
    </source>
</reference>
<evidence type="ECO:0000313" key="3">
    <source>
        <dbReference type="Proteomes" id="UP000193466"/>
    </source>
</evidence>
<keyword evidence="3" id="KW-1185">Reference proteome</keyword>
<dbReference type="Proteomes" id="UP000215033">
    <property type="component" value="Chromosome 1"/>
</dbReference>
<reference evidence="2 4" key="2">
    <citation type="submission" date="2017-06" db="EMBL/GenBank/DDBJ databases">
        <authorList>
            <consortium name="Pathogen Informatics"/>
        </authorList>
    </citation>
    <scope>NUCLEOTIDE SEQUENCE [LARGE SCALE GENOMIC DNA]</scope>
    <source>
        <strain evidence="2 4">NCTC12230</strain>
    </source>
</reference>
<evidence type="ECO:0008006" key="5">
    <source>
        <dbReference type="Google" id="ProtNLM"/>
    </source>
</evidence>
<proteinExistence type="predicted"/>
<evidence type="ECO:0000313" key="4">
    <source>
        <dbReference type="Proteomes" id="UP000215033"/>
    </source>
</evidence>
<evidence type="ECO:0000313" key="2">
    <source>
        <dbReference type="EMBL" id="SNU80086.1"/>
    </source>
</evidence>